<protein>
    <recommendedName>
        <fullName evidence="10">Glycerol-3-phosphate acyltransferase</fullName>
    </recommendedName>
    <alternativeName>
        <fullName evidence="10">Acyl-PO4 G3P acyltransferase</fullName>
    </alternativeName>
    <alternativeName>
        <fullName evidence="10">Acyl-phosphate--glycerol-3-phosphate acyltransferase</fullName>
    </alternativeName>
    <alternativeName>
        <fullName evidence="10">G3P acyltransferase</fullName>
        <shortName evidence="10">GPAT</shortName>
        <ecNumber evidence="10">2.3.1.275</ecNumber>
    </alternativeName>
    <alternativeName>
        <fullName evidence="10">Lysophosphatidic acid synthase</fullName>
        <shortName evidence="10">LPA synthase</shortName>
    </alternativeName>
</protein>
<evidence type="ECO:0000256" key="2">
    <source>
        <dbReference type="ARBA" id="ARBA00022516"/>
    </source>
</evidence>
<feature type="transmembrane region" description="Helical" evidence="10">
    <location>
        <begin position="115"/>
        <end position="139"/>
    </location>
</feature>
<dbReference type="Proteomes" id="UP000266113">
    <property type="component" value="Unassembled WGS sequence"/>
</dbReference>
<evidence type="ECO:0000256" key="3">
    <source>
        <dbReference type="ARBA" id="ARBA00022679"/>
    </source>
</evidence>
<comment type="subcellular location">
    <subcellularLocation>
        <location evidence="10">Cell membrane</location>
        <topology evidence="10">Multi-pass membrane protein</topology>
    </subcellularLocation>
</comment>
<dbReference type="RefSeq" id="WP_119085960.1">
    <property type="nucleotide sequence ID" value="NZ_QXIY01000030.1"/>
</dbReference>
<reference evidence="11 12" key="1">
    <citation type="submission" date="2018-09" db="EMBL/GenBank/DDBJ databases">
        <title>Discovery and Ecogenomic Context for Candidatus Cryosericales, a Global Caldiserica Order Active in Thawing Permafrost.</title>
        <authorList>
            <person name="Martinez M.A."/>
            <person name="Woodcroft B.J."/>
            <person name="Ignacio Espinoza J.C."/>
            <person name="Zayed A."/>
            <person name="Singleton C.M."/>
            <person name="Boyd J."/>
            <person name="Li Y.-F."/>
            <person name="Purvine S."/>
            <person name="Maughan H."/>
            <person name="Hodgkins S.B."/>
            <person name="Anderson D."/>
            <person name="Sederholm M."/>
            <person name="Temperton B."/>
            <person name="Saleska S.R."/>
            <person name="Tyson G.W."/>
            <person name="Rich V.I."/>
        </authorList>
    </citation>
    <scope>NUCLEOTIDE SEQUENCE [LARGE SCALE GENOMIC DNA]</scope>
    <source>
        <strain evidence="11 12">SMC1</strain>
    </source>
</reference>
<evidence type="ECO:0000256" key="8">
    <source>
        <dbReference type="ARBA" id="ARBA00023209"/>
    </source>
</evidence>
<organism evidence="11 12">
    <name type="scientific">Candidatus Cryosericum septentrionale</name>
    <dbReference type="NCBI Taxonomy" id="2290913"/>
    <lineage>
        <taxon>Bacteria</taxon>
        <taxon>Pseudomonadati</taxon>
        <taxon>Caldisericota/Cryosericota group</taxon>
        <taxon>Candidatus Cryosericota</taxon>
        <taxon>Candidatus Cryosericia</taxon>
        <taxon>Candidatus Cryosericales</taxon>
        <taxon>Candidatus Cryosericaceae</taxon>
        <taxon>Candidatus Cryosericum</taxon>
    </lineage>
</organism>
<evidence type="ECO:0000256" key="1">
    <source>
        <dbReference type="ARBA" id="ARBA00022475"/>
    </source>
</evidence>
<dbReference type="GO" id="GO:0043772">
    <property type="term" value="F:acyl-phosphate glycerol-3-phosphate acyltransferase activity"/>
    <property type="evidence" value="ECO:0007669"/>
    <property type="project" value="UniProtKB-UniRule"/>
</dbReference>
<dbReference type="Pfam" id="PF02660">
    <property type="entry name" value="G3P_acyltransf"/>
    <property type="match status" value="1"/>
</dbReference>
<evidence type="ECO:0000256" key="6">
    <source>
        <dbReference type="ARBA" id="ARBA00023098"/>
    </source>
</evidence>
<evidence type="ECO:0000256" key="10">
    <source>
        <dbReference type="HAMAP-Rule" id="MF_01043"/>
    </source>
</evidence>
<dbReference type="PANTHER" id="PTHR30309:SF0">
    <property type="entry name" value="GLYCEROL-3-PHOSPHATE ACYLTRANSFERASE-RELATED"/>
    <property type="match status" value="1"/>
</dbReference>
<comment type="function">
    <text evidence="10">Catalyzes the transfer of an acyl group from acyl-phosphate (acyl-PO(4)) to glycerol-3-phosphate (G3P) to form lysophosphatidic acid (LPA). This enzyme utilizes acyl-phosphate as fatty acyl donor, but not acyl-CoA or acyl-ACP.</text>
</comment>
<dbReference type="AlphaFoldDB" id="A0A398E162"/>
<dbReference type="PANTHER" id="PTHR30309">
    <property type="entry name" value="INNER MEMBRANE PROTEIN YGIH"/>
    <property type="match status" value="1"/>
</dbReference>
<keyword evidence="6 10" id="KW-0443">Lipid metabolism</keyword>
<keyword evidence="8 10" id="KW-0594">Phospholipid biosynthesis</keyword>
<dbReference type="SMART" id="SM01207">
    <property type="entry name" value="G3P_acyltransf"/>
    <property type="match status" value="1"/>
</dbReference>
<comment type="pathway">
    <text evidence="10">Lipid metabolism; phospholipid metabolism.</text>
</comment>
<comment type="similarity">
    <text evidence="10">Belongs to the PlsY family.</text>
</comment>
<comment type="caution">
    <text evidence="11">The sequence shown here is derived from an EMBL/GenBank/DDBJ whole genome shotgun (WGS) entry which is preliminary data.</text>
</comment>
<comment type="catalytic activity">
    <reaction evidence="10">
        <text>an acyl phosphate + sn-glycerol 3-phosphate = a 1-acyl-sn-glycero-3-phosphate + phosphate</text>
        <dbReference type="Rhea" id="RHEA:34075"/>
        <dbReference type="ChEBI" id="CHEBI:43474"/>
        <dbReference type="ChEBI" id="CHEBI:57597"/>
        <dbReference type="ChEBI" id="CHEBI:57970"/>
        <dbReference type="ChEBI" id="CHEBI:59918"/>
        <dbReference type="EC" id="2.3.1.275"/>
    </reaction>
</comment>
<feature type="transmembrane region" description="Helical" evidence="10">
    <location>
        <begin position="52"/>
        <end position="79"/>
    </location>
</feature>
<comment type="subunit">
    <text evidence="10">Probably interacts with PlsX.</text>
</comment>
<dbReference type="GO" id="GO:0008654">
    <property type="term" value="P:phospholipid biosynthetic process"/>
    <property type="evidence" value="ECO:0007669"/>
    <property type="project" value="UniProtKB-UniRule"/>
</dbReference>
<keyword evidence="4 10" id="KW-0812">Transmembrane</keyword>
<keyword evidence="1 10" id="KW-1003">Cell membrane</keyword>
<accession>A0A398E162</accession>
<evidence type="ECO:0000256" key="7">
    <source>
        <dbReference type="ARBA" id="ARBA00023136"/>
    </source>
</evidence>
<dbReference type="OrthoDB" id="9777124at2"/>
<dbReference type="EMBL" id="QXIY01000030">
    <property type="protein sequence ID" value="RIE16381.1"/>
    <property type="molecule type" value="Genomic_DNA"/>
</dbReference>
<keyword evidence="5 10" id="KW-1133">Transmembrane helix</keyword>
<evidence type="ECO:0000313" key="12">
    <source>
        <dbReference type="Proteomes" id="UP000266113"/>
    </source>
</evidence>
<proteinExistence type="inferred from homology"/>
<evidence type="ECO:0000256" key="4">
    <source>
        <dbReference type="ARBA" id="ARBA00022692"/>
    </source>
</evidence>
<keyword evidence="11" id="KW-0012">Acyltransferase</keyword>
<keyword evidence="2 10" id="KW-0444">Lipid biosynthesis</keyword>
<keyword evidence="3 10" id="KW-0808">Transferase</keyword>
<evidence type="ECO:0000256" key="9">
    <source>
        <dbReference type="ARBA" id="ARBA00023264"/>
    </source>
</evidence>
<evidence type="ECO:0000256" key="5">
    <source>
        <dbReference type="ARBA" id="ARBA00022989"/>
    </source>
</evidence>
<gene>
    <name evidence="10" type="primary">plsY</name>
    <name evidence="11" type="ORF">SMC1_06455</name>
</gene>
<name>A0A398E162_9BACT</name>
<keyword evidence="12" id="KW-1185">Reference proteome</keyword>
<dbReference type="UniPathway" id="UPA00085"/>
<keyword evidence="7 10" id="KW-0472">Membrane</keyword>
<dbReference type="GO" id="GO:0005886">
    <property type="term" value="C:plasma membrane"/>
    <property type="evidence" value="ECO:0007669"/>
    <property type="project" value="UniProtKB-SubCell"/>
</dbReference>
<comment type="caution">
    <text evidence="10">Lacks conserved residue(s) required for the propagation of feature annotation.</text>
</comment>
<dbReference type="EC" id="2.3.1.275" evidence="10"/>
<keyword evidence="9 10" id="KW-1208">Phospholipid metabolism</keyword>
<evidence type="ECO:0000313" key="11">
    <source>
        <dbReference type="EMBL" id="RIE16381.1"/>
    </source>
</evidence>
<dbReference type="InterPro" id="IPR003811">
    <property type="entry name" value="G3P_acylTferase_PlsY"/>
</dbReference>
<feature type="transmembrane region" description="Helical" evidence="10">
    <location>
        <begin position="6"/>
        <end position="31"/>
    </location>
</feature>
<dbReference type="HAMAP" id="MF_01043">
    <property type="entry name" value="PlsY"/>
    <property type="match status" value="1"/>
</dbReference>
<sequence length="200" mass="21156">MTYLELFPAILVVTVAYLLGSIPSAVIVAWRKGVDIREVGDGNMGARNVARTIGAGPAVIVAICDFLKGAAAVLLARALGLSQGWLLAAAWATVLGHDFPLFAHFRGGQGLATTLGTLLVLMPLEMSVALGLFGGLYLLTHNSDLGASIGLACGLYIEYRGGRSQVLLFHMATSLVAVPTKKLLDRHRRLAIQHRQSGLV</sequence>